<reference evidence="7" key="1">
    <citation type="submission" date="2017-11" db="EMBL/GenBank/DDBJ databases">
        <title>Complete genome sequence of Moraxella osloensis NP7 isolated from human skin.</title>
        <authorList>
            <person name="Lee K."/>
            <person name="Lim J.Y."/>
            <person name="Hwang I."/>
        </authorList>
    </citation>
    <scope>NUCLEOTIDE SEQUENCE [LARGE SCALE GENOMIC DNA]</scope>
    <source>
        <strain evidence="7">NP7</strain>
    </source>
</reference>
<sequence>MDINQTPLDPSQFGSNVPRRDDPNIAKLAAKYLKMRGWQLVGEVPNVKKLVMLAAPHTSNEDGWNAVMGILSVGIDFKLMGKKELFRIPLIGSFLKWGGMISIDRQKKGSTLQAAIEQFNQQEQLWLGLAPEGTRSYTEKWKTGFYHIAVGAGVPILPIAMDYKTKQMRFMPLFYPTGDYDADLPKILENYRGVLGKHFEKMSQPLQDLHR</sequence>
<proteinExistence type="predicted"/>
<dbReference type="CDD" id="cd07988">
    <property type="entry name" value="LPLAT_ABO13168-like"/>
    <property type="match status" value="1"/>
</dbReference>
<evidence type="ECO:0000256" key="4">
    <source>
        <dbReference type="SAM" id="MobiDB-lite"/>
    </source>
</evidence>
<feature type="domain" description="Phospholipid/glycerol acyltransferase" evidence="5">
    <location>
        <begin position="51"/>
        <end position="164"/>
    </location>
</feature>
<protein>
    <submittedName>
        <fullName evidence="6">Glycerol acyltransferase</fullName>
    </submittedName>
</protein>
<feature type="compositionally biased region" description="Polar residues" evidence="4">
    <location>
        <begin position="1"/>
        <end position="15"/>
    </location>
</feature>
<feature type="region of interest" description="Disordered" evidence="4">
    <location>
        <begin position="1"/>
        <end position="20"/>
    </location>
</feature>
<dbReference type="GO" id="GO:0006654">
    <property type="term" value="P:phosphatidic acid biosynthetic process"/>
    <property type="evidence" value="ECO:0007669"/>
    <property type="project" value="TreeGrafter"/>
</dbReference>
<dbReference type="STRING" id="34062.AXE82_06810"/>
<dbReference type="Proteomes" id="UP000229340">
    <property type="component" value="Chromosome"/>
</dbReference>
<dbReference type="PANTHER" id="PTHR10434:SF9">
    <property type="entry name" value="PHOSPHOLIPID_GLYCEROL ACYLTRANSFERASE DOMAIN-CONTAINING PROTEIN"/>
    <property type="match status" value="1"/>
</dbReference>
<dbReference type="GO" id="GO:0003841">
    <property type="term" value="F:1-acylglycerol-3-phosphate O-acyltransferase activity"/>
    <property type="evidence" value="ECO:0007669"/>
    <property type="project" value="TreeGrafter"/>
</dbReference>
<evidence type="ECO:0000313" key="7">
    <source>
        <dbReference type="Proteomes" id="UP000229340"/>
    </source>
</evidence>
<organism evidence="6 7">
    <name type="scientific">Faucicola osloensis</name>
    <name type="common">Moraxella osloensis</name>
    <dbReference type="NCBI Taxonomy" id="34062"/>
    <lineage>
        <taxon>Bacteria</taxon>
        <taxon>Pseudomonadati</taxon>
        <taxon>Pseudomonadota</taxon>
        <taxon>Gammaproteobacteria</taxon>
        <taxon>Moraxellales</taxon>
        <taxon>Moraxellaceae</taxon>
        <taxon>Faucicola</taxon>
    </lineage>
</organism>
<dbReference type="AlphaFoldDB" id="A0A2D2LSA5"/>
<evidence type="ECO:0000259" key="5">
    <source>
        <dbReference type="SMART" id="SM00563"/>
    </source>
</evidence>
<evidence type="ECO:0000256" key="2">
    <source>
        <dbReference type="ARBA" id="ARBA00022679"/>
    </source>
</evidence>
<dbReference type="SMART" id="SM00563">
    <property type="entry name" value="PlsC"/>
    <property type="match status" value="1"/>
</dbReference>
<comment type="pathway">
    <text evidence="1">Lipid metabolism.</text>
</comment>
<keyword evidence="2 6" id="KW-0808">Transferase</keyword>
<dbReference type="EMBL" id="CP024443">
    <property type="protein sequence ID" value="ATR77893.1"/>
    <property type="molecule type" value="Genomic_DNA"/>
</dbReference>
<name>A0A2D2LSA5_FAUOS</name>
<accession>A0A2D2LSA5</accession>
<dbReference type="InterPro" id="IPR002123">
    <property type="entry name" value="Plipid/glycerol_acylTrfase"/>
</dbReference>
<keyword evidence="3 6" id="KW-0012">Acyltransferase</keyword>
<evidence type="ECO:0000256" key="3">
    <source>
        <dbReference type="ARBA" id="ARBA00023315"/>
    </source>
</evidence>
<dbReference type="Pfam" id="PF01553">
    <property type="entry name" value="Acyltransferase"/>
    <property type="match status" value="1"/>
</dbReference>
<evidence type="ECO:0000256" key="1">
    <source>
        <dbReference type="ARBA" id="ARBA00005189"/>
    </source>
</evidence>
<dbReference type="RefSeq" id="WP_100269271.1">
    <property type="nucleotide sequence ID" value="NZ_CP024443.1"/>
</dbReference>
<gene>
    <name evidence="6" type="ORF">NP7_00485</name>
</gene>
<dbReference type="SUPFAM" id="SSF69593">
    <property type="entry name" value="Glycerol-3-phosphate (1)-acyltransferase"/>
    <property type="match status" value="1"/>
</dbReference>
<evidence type="ECO:0000313" key="6">
    <source>
        <dbReference type="EMBL" id="ATR77893.1"/>
    </source>
</evidence>
<dbReference type="PANTHER" id="PTHR10434">
    <property type="entry name" value="1-ACYL-SN-GLYCEROL-3-PHOSPHATE ACYLTRANSFERASE"/>
    <property type="match status" value="1"/>
</dbReference>